<name>A0AA86NST4_9EUKA</name>
<organism evidence="1">
    <name type="scientific">Hexamita inflata</name>
    <dbReference type="NCBI Taxonomy" id="28002"/>
    <lineage>
        <taxon>Eukaryota</taxon>
        <taxon>Metamonada</taxon>
        <taxon>Diplomonadida</taxon>
        <taxon>Hexamitidae</taxon>
        <taxon>Hexamitinae</taxon>
        <taxon>Hexamita</taxon>
    </lineage>
</organism>
<evidence type="ECO:0000313" key="3">
    <source>
        <dbReference type="EMBL" id="CAL6108851.1"/>
    </source>
</evidence>
<sequence>MPAEEAFKLAHIGLSHFTIMICVYPQLKSSRQTCGSYQPKPFNYILTSTPCGILQSDETDLTVTKISHESAKIFTSADYLKQFIKIYFSEIALLMNRLLNQTYFEVVSKLKITQYYNIFIVMLDLNIKVQMQQTDELTHQKQIIQYCMIIIVYILQQIDHHKRDDFPFLYIEKQ</sequence>
<evidence type="ECO:0000313" key="1">
    <source>
        <dbReference type="EMBL" id="CAI9924796.1"/>
    </source>
</evidence>
<proteinExistence type="predicted"/>
<reference evidence="2 4" key="2">
    <citation type="submission" date="2024-07" db="EMBL/GenBank/DDBJ databases">
        <authorList>
            <person name="Akdeniz Z."/>
        </authorList>
    </citation>
    <scope>NUCLEOTIDE SEQUENCE [LARGE SCALE GENOMIC DNA]</scope>
</reference>
<evidence type="ECO:0000313" key="4">
    <source>
        <dbReference type="Proteomes" id="UP001642409"/>
    </source>
</evidence>
<keyword evidence="4" id="KW-1185">Reference proteome</keyword>
<dbReference type="EMBL" id="CAXDID020000001">
    <property type="protein sequence ID" value="CAL5970071.1"/>
    <property type="molecule type" value="Genomic_DNA"/>
</dbReference>
<comment type="caution">
    <text evidence="1">The sequence shown here is derived from an EMBL/GenBank/DDBJ whole genome shotgun (WGS) entry which is preliminary data.</text>
</comment>
<evidence type="ECO:0000313" key="2">
    <source>
        <dbReference type="EMBL" id="CAL5970071.1"/>
    </source>
</evidence>
<gene>
    <name evidence="2" type="ORF">HINF_LOCUS11</name>
    <name evidence="1" type="ORF">HINF_LOCUS12441</name>
    <name evidence="3" type="ORF">HINF_LOCUS75164</name>
</gene>
<dbReference type="EMBL" id="CAXDID020000658">
    <property type="protein sequence ID" value="CAL6108851.1"/>
    <property type="molecule type" value="Genomic_DNA"/>
</dbReference>
<accession>A0AA86NST4</accession>
<reference evidence="1" key="1">
    <citation type="submission" date="2023-06" db="EMBL/GenBank/DDBJ databases">
        <authorList>
            <person name="Kurt Z."/>
        </authorList>
    </citation>
    <scope>NUCLEOTIDE SEQUENCE</scope>
</reference>
<protein>
    <submittedName>
        <fullName evidence="2">Hypothetical_protein</fullName>
    </submittedName>
</protein>
<dbReference type="EMBL" id="CATOUU010000322">
    <property type="protein sequence ID" value="CAI9924796.1"/>
    <property type="molecule type" value="Genomic_DNA"/>
</dbReference>
<dbReference type="Proteomes" id="UP001642409">
    <property type="component" value="Unassembled WGS sequence"/>
</dbReference>
<dbReference type="AlphaFoldDB" id="A0AA86NST4"/>